<proteinExistence type="predicted"/>
<gene>
    <name evidence="1" type="ORF">AKJ61_00895</name>
</gene>
<accession>A0A133U891</accession>
<reference evidence="1 2" key="1">
    <citation type="journal article" date="2016" name="Sci. Rep.">
        <title>Metabolic traits of an uncultured archaeal lineage -MSBL1- from brine pools of the Red Sea.</title>
        <authorList>
            <person name="Mwirichia R."/>
            <person name="Alam I."/>
            <person name="Rashid M."/>
            <person name="Vinu M."/>
            <person name="Ba-Alawi W."/>
            <person name="Anthony Kamau A."/>
            <person name="Kamanda Ngugi D."/>
            <person name="Goker M."/>
            <person name="Klenk H.P."/>
            <person name="Bajic V."/>
            <person name="Stingl U."/>
        </authorList>
    </citation>
    <scope>NUCLEOTIDE SEQUENCE [LARGE SCALE GENOMIC DNA]</scope>
    <source>
        <strain evidence="1">SCGC-AAA259B11</strain>
    </source>
</reference>
<sequence>MNNTDPSKVARKLRYGWGLPEKIGLWFLTNLEKESAVYTATVRFEGVESVAKTEARKRSFHYDIPPFYGIFIYISYDSSPTVSELIPLFQIGTCGSRRETERALLRGLESMDNKEDVKKIFETAVEMYNESWNFSPPEREAEK</sequence>
<comment type="caution">
    <text evidence="1">The sequence shown here is derived from an EMBL/GenBank/DDBJ whole genome shotgun (WGS) entry which is preliminary data.</text>
</comment>
<dbReference type="Proteomes" id="UP000070184">
    <property type="component" value="Unassembled WGS sequence"/>
</dbReference>
<organism evidence="1 2">
    <name type="scientific">candidate division MSBL1 archaeon SCGC-AAA259B11</name>
    <dbReference type="NCBI Taxonomy" id="1698260"/>
    <lineage>
        <taxon>Archaea</taxon>
        <taxon>Methanobacteriati</taxon>
        <taxon>Methanobacteriota</taxon>
        <taxon>candidate division MSBL1</taxon>
    </lineage>
</organism>
<keyword evidence="2" id="KW-1185">Reference proteome</keyword>
<name>A0A133U891_9EURY</name>
<evidence type="ECO:0000313" key="1">
    <source>
        <dbReference type="EMBL" id="KXA90388.1"/>
    </source>
</evidence>
<dbReference type="EMBL" id="LHXK01000006">
    <property type="protein sequence ID" value="KXA90388.1"/>
    <property type="molecule type" value="Genomic_DNA"/>
</dbReference>
<evidence type="ECO:0000313" key="2">
    <source>
        <dbReference type="Proteomes" id="UP000070184"/>
    </source>
</evidence>
<dbReference type="AlphaFoldDB" id="A0A133U891"/>
<protein>
    <submittedName>
        <fullName evidence="1">Uncharacterized protein</fullName>
    </submittedName>
</protein>